<evidence type="ECO:0000256" key="1">
    <source>
        <dbReference type="ARBA" id="ARBA00006895"/>
    </source>
</evidence>
<dbReference type="GO" id="GO:0005681">
    <property type="term" value="C:spliceosomal complex"/>
    <property type="evidence" value="ECO:0007669"/>
    <property type="project" value="TreeGrafter"/>
</dbReference>
<dbReference type="GO" id="GO:0005737">
    <property type="term" value="C:cytoplasm"/>
    <property type="evidence" value="ECO:0007669"/>
    <property type="project" value="TreeGrafter"/>
</dbReference>
<dbReference type="AlphaFoldDB" id="A0A0M8MLL5"/>
<name>A0A0M8MLL5_9BASI</name>
<feature type="domain" description="Splicing factor Cactin C-terminal" evidence="4">
    <location>
        <begin position="450"/>
        <end position="575"/>
    </location>
</feature>
<feature type="domain" description="Splicing factor cactin central" evidence="5">
    <location>
        <begin position="103"/>
        <end position="312"/>
    </location>
</feature>
<comment type="similarity">
    <text evidence="1">Belongs to the CACTIN family.</text>
</comment>
<dbReference type="GeneID" id="28727211"/>
<organism evidence="6 7">
    <name type="scientific">Malassezia pachydermatis</name>
    <dbReference type="NCBI Taxonomy" id="77020"/>
    <lineage>
        <taxon>Eukaryota</taxon>
        <taxon>Fungi</taxon>
        <taxon>Dikarya</taxon>
        <taxon>Basidiomycota</taxon>
        <taxon>Ustilaginomycotina</taxon>
        <taxon>Malasseziomycetes</taxon>
        <taxon>Malasseziales</taxon>
        <taxon>Malasseziaceae</taxon>
        <taxon>Malassezia</taxon>
    </lineage>
</organism>
<dbReference type="PANTHER" id="PTHR21737">
    <property type="entry name" value="POLYGLUTAMINE BINDING PROTEIN 1/MARVEL MEMBRANE-ASSOCIATING DOMAIN CONTAINING 3"/>
    <property type="match status" value="1"/>
</dbReference>
<proteinExistence type="inferred from homology"/>
<evidence type="ECO:0000259" key="5">
    <source>
        <dbReference type="Pfam" id="PF10312"/>
    </source>
</evidence>
<dbReference type="Pfam" id="PF10312">
    <property type="entry name" value="Cactin_mid"/>
    <property type="match status" value="1"/>
</dbReference>
<evidence type="ECO:0000256" key="3">
    <source>
        <dbReference type="SAM" id="MobiDB-lite"/>
    </source>
</evidence>
<dbReference type="STRING" id="77020.A0A0M8MLL5"/>
<dbReference type="Pfam" id="PF09732">
    <property type="entry name" value="CactinC_cactus"/>
    <property type="match status" value="1"/>
</dbReference>
<dbReference type="InterPro" id="IPR018816">
    <property type="entry name" value="Cactin_central"/>
</dbReference>
<dbReference type="SMART" id="SM01050">
    <property type="entry name" value="CactinC_cactus"/>
    <property type="match status" value="1"/>
</dbReference>
<sequence>MRSSPGRNHAKRAKLDADDQGARSVWLQYAADSSSAPVEEEKFHWKKRDAAAHRAGMSQEDMARLEADRRKEAEREVERLQARRAERERRQQQRREDEERRARQAEAEAMADWQAKEDEFMLAQAKTRAIIRAREHRAKPIDLLVLLLLWSHSEHEEDEEEDDQDDEQPPGQVLSRADDEEMDMDVDVALEEPGRMMSALAPADLQALHDDVILLARWEKEPSRAAYWRDVLLLCNDMLQGPQHDDTTARLDPSIRADIDAMLADKTPEELLTLQTSIREKLRSGEPLDVEYWESMLRRLVVVRSHAKLRTMYDTMMTMRVASMHRRQRQAAQQEALAMAEHVPQIEAPASARDAWMSSMEPPGRPPSELTADEKALPYTTWPAMQARLCDARRRVLQQPFVPRATTAHMLVPSDTAADAMVRREAARAMGVQEEVFNEDVHLTQQAYRWQDKYRPRKPRYFNRVHTGYEWNKYNQTHYDAEHPPPKIVQGYKFNIFYPDLIDPSHAPTYRVLADPEGPGGTQLLRFSAGPPYEDVAFRIVERPWDYSYKRGFRCSFDRGVLQLYFNFKRLKYRK</sequence>
<reference evidence="6 7" key="1">
    <citation type="submission" date="2015-07" db="EMBL/GenBank/DDBJ databases">
        <title>Draft Genome Sequence of Malassezia furfur CBS1878 and Malassezia pachydermatis CBS1879.</title>
        <authorList>
            <person name="Triana S."/>
            <person name="Ohm R."/>
            <person name="Gonzalez A."/>
            <person name="DeCock H."/>
            <person name="Restrepo S."/>
            <person name="Celis A."/>
        </authorList>
    </citation>
    <scope>NUCLEOTIDE SEQUENCE [LARGE SCALE GENOMIC DNA]</scope>
    <source>
        <strain evidence="6 7">CBS 1879</strain>
    </source>
</reference>
<feature type="compositionally biased region" description="Acidic residues" evidence="3">
    <location>
        <begin position="156"/>
        <end position="168"/>
    </location>
</feature>
<dbReference type="Proteomes" id="UP000037751">
    <property type="component" value="Unassembled WGS sequence"/>
</dbReference>
<gene>
    <name evidence="6" type="ORF">Malapachy_0823</name>
</gene>
<protein>
    <recommendedName>
        <fullName evidence="2">Splicing factor Cactin</fullName>
    </recommendedName>
</protein>
<feature type="compositionally biased region" description="Basic and acidic residues" evidence="3">
    <location>
        <begin position="39"/>
        <end position="52"/>
    </location>
</feature>
<evidence type="ECO:0000256" key="2">
    <source>
        <dbReference type="ARBA" id="ARBA00034534"/>
    </source>
</evidence>
<feature type="compositionally biased region" description="Basic and acidic residues" evidence="3">
    <location>
        <begin position="61"/>
        <end position="106"/>
    </location>
</feature>
<keyword evidence="7" id="KW-1185">Reference proteome</keyword>
<dbReference type="VEuPathDB" id="FungiDB:Malapachy_0823"/>
<evidence type="ECO:0000313" key="6">
    <source>
        <dbReference type="EMBL" id="KOS14966.1"/>
    </source>
</evidence>
<comment type="caution">
    <text evidence="6">The sequence shown here is derived from an EMBL/GenBank/DDBJ whole genome shotgun (WGS) entry which is preliminary data.</text>
</comment>
<dbReference type="OrthoDB" id="265955at2759"/>
<dbReference type="InterPro" id="IPR019134">
    <property type="entry name" value="Cactin_C"/>
</dbReference>
<evidence type="ECO:0000259" key="4">
    <source>
        <dbReference type="Pfam" id="PF09732"/>
    </source>
</evidence>
<feature type="region of interest" description="Disordered" evidence="3">
    <location>
        <begin position="155"/>
        <end position="183"/>
    </location>
</feature>
<dbReference type="RefSeq" id="XP_017992598.1">
    <property type="nucleotide sequence ID" value="XM_018135336.1"/>
</dbReference>
<feature type="region of interest" description="Disordered" evidence="3">
    <location>
        <begin position="1"/>
        <end position="109"/>
    </location>
</feature>
<dbReference type="PANTHER" id="PTHR21737:SF4">
    <property type="entry name" value="SPLICING FACTOR CACTIN"/>
    <property type="match status" value="1"/>
</dbReference>
<dbReference type="GO" id="GO:0045292">
    <property type="term" value="P:mRNA cis splicing, via spliceosome"/>
    <property type="evidence" value="ECO:0007669"/>
    <property type="project" value="TreeGrafter"/>
</dbReference>
<evidence type="ECO:0000313" key="7">
    <source>
        <dbReference type="Proteomes" id="UP000037751"/>
    </source>
</evidence>
<dbReference type="EMBL" id="LGAV01000003">
    <property type="protein sequence ID" value="KOS14966.1"/>
    <property type="molecule type" value="Genomic_DNA"/>
</dbReference>
<accession>A0A0M8MLL5</accession>